<keyword evidence="5" id="KW-1185">Reference proteome</keyword>
<reference evidence="4 5" key="1">
    <citation type="submission" date="2020-08" db="EMBL/GenBank/DDBJ databases">
        <title>Plant Genome Project.</title>
        <authorList>
            <person name="Zhang R.-G."/>
        </authorList>
    </citation>
    <scope>NUCLEOTIDE SEQUENCE [LARGE SCALE GENOMIC DNA]</scope>
    <source>
        <tissue evidence="4">Rhizome</tissue>
    </source>
</reference>
<dbReference type="InterPro" id="IPR046431">
    <property type="entry name" value="FAF_dom"/>
</dbReference>
<sequence>MLYLCRAALTFLRLSGIDVEDGRRNDPRRRCRNIPHEYLDGLRIVVGDLLQSPNVVMSSAVRKPPRERVDAGSRGLHDIVYDEGLRMCTEDLGSESGDGRMEAEETEAPGSRSGTLPWRGLKEARKKPRPRPPIPPPLPWLANGRTRFLRAVREGGRIRMTEVLIEPPVEVLRATREGGRLRLDLVILSESEEKNFAGCKPVDEVRNGIADGDGGDTDEERRGAEVSGYVERLRRPDVVESPQLDDSVNRADFFKLANGNPNLLNSEFFLHKNINFGSISWKHSDSSL</sequence>
<organism evidence="4 5">
    <name type="scientific">Zingiber officinale</name>
    <name type="common">Ginger</name>
    <name type="synonym">Amomum zingiber</name>
    <dbReference type="NCBI Taxonomy" id="94328"/>
    <lineage>
        <taxon>Eukaryota</taxon>
        <taxon>Viridiplantae</taxon>
        <taxon>Streptophyta</taxon>
        <taxon>Embryophyta</taxon>
        <taxon>Tracheophyta</taxon>
        <taxon>Spermatophyta</taxon>
        <taxon>Magnoliopsida</taxon>
        <taxon>Liliopsida</taxon>
        <taxon>Zingiberales</taxon>
        <taxon>Zingiberaceae</taxon>
        <taxon>Zingiber</taxon>
    </lineage>
</organism>
<evidence type="ECO:0000313" key="4">
    <source>
        <dbReference type="EMBL" id="KAG6508751.1"/>
    </source>
</evidence>
<evidence type="ECO:0000313" key="5">
    <source>
        <dbReference type="Proteomes" id="UP000734854"/>
    </source>
</evidence>
<dbReference type="PANTHER" id="PTHR33155:SF75">
    <property type="entry name" value="OS02G0750800 PROTEIN"/>
    <property type="match status" value="1"/>
</dbReference>
<dbReference type="Pfam" id="PF11250">
    <property type="entry name" value="FAF"/>
    <property type="match status" value="1"/>
</dbReference>
<evidence type="ECO:0000256" key="1">
    <source>
        <dbReference type="ARBA" id="ARBA00008690"/>
    </source>
</evidence>
<comment type="similarity">
    <text evidence="1">Belongs to the fantastic four family.</text>
</comment>
<accession>A0A8J5GJ60</accession>
<name>A0A8J5GJ60_ZINOF</name>
<protein>
    <recommendedName>
        <fullName evidence="3">FAF domain-containing protein</fullName>
    </recommendedName>
</protein>
<comment type="caution">
    <text evidence="4">The sequence shown here is derived from an EMBL/GenBank/DDBJ whole genome shotgun (WGS) entry which is preliminary data.</text>
</comment>
<dbReference type="PANTHER" id="PTHR33155">
    <property type="entry name" value="FANTASTIC FOUR-LIKE PROTEIN (DUF3049)"/>
    <property type="match status" value="1"/>
</dbReference>
<proteinExistence type="inferred from homology"/>
<dbReference type="AlphaFoldDB" id="A0A8J5GJ60"/>
<dbReference type="EMBL" id="JACMSC010000009">
    <property type="protein sequence ID" value="KAG6508751.1"/>
    <property type="molecule type" value="Genomic_DNA"/>
</dbReference>
<gene>
    <name evidence="4" type="ORF">ZIOFF_034132</name>
</gene>
<dbReference type="InterPro" id="IPR021410">
    <property type="entry name" value="FAF"/>
</dbReference>
<evidence type="ECO:0000256" key="2">
    <source>
        <dbReference type="SAM" id="MobiDB-lite"/>
    </source>
</evidence>
<dbReference type="Proteomes" id="UP000734854">
    <property type="component" value="Unassembled WGS sequence"/>
</dbReference>
<feature type="domain" description="FAF" evidence="3">
    <location>
        <begin position="135"/>
        <end position="185"/>
    </location>
</feature>
<feature type="region of interest" description="Disordered" evidence="2">
    <location>
        <begin position="91"/>
        <end position="139"/>
    </location>
</feature>
<evidence type="ECO:0000259" key="3">
    <source>
        <dbReference type="Pfam" id="PF11250"/>
    </source>
</evidence>